<evidence type="ECO:0000313" key="3">
    <source>
        <dbReference type="Proteomes" id="UP000234323"/>
    </source>
</evidence>
<evidence type="ECO:0000313" key="2">
    <source>
        <dbReference type="EMBL" id="PKY63174.1"/>
    </source>
</evidence>
<feature type="non-terminal residue" evidence="2">
    <location>
        <position position="179"/>
    </location>
</feature>
<dbReference type="EMBL" id="LLXI01009258">
    <property type="protein sequence ID" value="PKY63174.1"/>
    <property type="molecule type" value="Genomic_DNA"/>
</dbReference>
<dbReference type="VEuPathDB" id="FungiDB:RhiirA1_542022"/>
<dbReference type="VEuPathDB" id="FungiDB:RhiirFUN_012969"/>
<keyword evidence="3" id="KW-1185">Reference proteome</keyword>
<protein>
    <submittedName>
        <fullName evidence="2">Uncharacterized protein</fullName>
    </submittedName>
</protein>
<organism evidence="2 3">
    <name type="scientific">Rhizophagus irregularis</name>
    <dbReference type="NCBI Taxonomy" id="588596"/>
    <lineage>
        <taxon>Eukaryota</taxon>
        <taxon>Fungi</taxon>
        <taxon>Fungi incertae sedis</taxon>
        <taxon>Mucoromycota</taxon>
        <taxon>Glomeromycotina</taxon>
        <taxon>Glomeromycetes</taxon>
        <taxon>Glomerales</taxon>
        <taxon>Glomeraceae</taxon>
        <taxon>Rhizophagus</taxon>
    </lineage>
</organism>
<proteinExistence type="predicted"/>
<dbReference type="AlphaFoldDB" id="A0A2I1HWA3"/>
<dbReference type="VEuPathDB" id="FungiDB:FUN_002346"/>
<gene>
    <name evidence="1" type="ORF">RhiirA4_483073</name>
    <name evidence="2" type="ORF">RhiirA4_491260</name>
</gene>
<reference evidence="2 3" key="1">
    <citation type="submission" date="2015-10" db="EMBL/GenBank/DDBJ databases">
        <title>Genome analyses suggest a sexual origin of heterokaryosis in a supposedly ancient asexual fungus.</title>
        <authorList>
            <person name="Ropars J."/>
            <person name="Sedzielewska K."/>
            <person name="Noel J."/>
            <person name="Charron P."/>
            <person name="Farinelli L."/>
            <person name="Marton T."/>
            <person name="Kruger M."/>
            <person name="Pelin A."/>
            <person name="Brachmann A."/>
            <person name="Corradi N."/>
        </authorList>
    </citation>
    <scope>NUCLEOTIDE SEQUENCE [LARGE SCALE GENOMIC DNA]</scope>
    <source>
        <strain evidence="2 3">A4</strain>
    </source>
</reference>
<accession>A0A2I1HWA3</accession>
<evidence type="ECO:0000313" key="1">
    <source>
        <dbReference type="EMBL" id="PKY59923.1"/>
    </source>
</evidence>
<dbReference type="Proteomes" id="UP000234323">
    <property type="component" value="Unassembled WGS sequence"/>
</dbReference>
<comment type="caution">
    <text evidence="2">The sequence shown here is derived from an EMBL/GenBank/DDBJ whole genome shotgun (WGS) entry which is preliminary data.</text>
</comment>
<dbReference type="EMBL" id="LLXI01003850">
    <property type="protein sequence ID" value="PKY59923.1"/>
    <property type="molecule type" value="Genomic_DNA"/>
</dbReference>
<sequence length="179" mass="20845">METYEITFEEKTPLYYSSQEIFSEETEEDLDTSFDELSELEIFEFNEKNYINAQNALEQEVVEYSSDENEEEFGTYEDQEVPPPPVEDANEPVYGLNPAMYTNFSPCILVDYLDNKLQTCGQTKNVRNLCQLVGVWQIDENAVSEYQSKGIPLGVCMNHFNYDQKNHNAFIKQLRNPEQ</sequence>
<name>A0A2I1HWA3_9GLOM</name>